<feature type="domain" description="RNA polymerase sigma factor 54 core-binding" evidence="10">
    <location>
        <begin position="75"/>
        <end position="259"/>
    </location>
</feature>
<accession>A0ABV5BCU9</accession>
<dbReference type="Proteomes" id="UP001580407">
    <property type="component" value="Unassembled WGS sequence"/>
</dbReference>
<dbReference type="Gene3D" id="1.10.10.60">
    <property type="entry name" value="Homeodomain-like"/>
    <property type="match status" value="1"/>
</dbReference>
<evidence type="ECO:0000256" key="4">
    <source>
        <dbReference type="ARBA" id="ARBA00022695"/>
    </source>
</evidence>
<evidence type="ECO:0000256" key="3">
    <source>
        <dbReference type="ARBA" id="ARBA00022679"/>
    </source>
</evidence>
<dbReference type="InterPro" id="IPR038709">
    <property type="entry name" value="RpoN_core-bd_sf"/>
</dbReference>
<dbReference type="Pfam" id="PF00309">
    <property type="entry name" value="Sigma54_AID"/>
    <property type="match status" value="1"/>
</dbReference>
<evidence type="ECO:0000313" key="11">
    <source>
        <dbReference type="EMBL" id="MFB5683533.1"/>
    </source>
</evidence>
<keyword evidence="6" id="KW-0731">Sigma factor</keyword>
<protein>
    <submittedName>
        <fullName evidence="11">RNA polymerase factor sigma-54</fullName>
    </submittedName>
</protein>
<evidence type="ECO:0000256" key="7">
    <source>
        <dbReference type="ARBA" id="ARBA00023125"/>
    </source>
</evidence>
<evidence type="ECO:0000256" key="6">
    <source>
        <dbReference type="ARBA" id="ARBA00023082"/>
    </source>
</evidence>
<evidence type="ECO:0000313" key="12">
    <source>
        <dbReference type="Proteomes" id="UP001580407"/>
    </source>
</evidence>
<sequence>MLSQPNFMQGQSMKLSMTPRLIQTVNMLQMSAMELSQFIQERALENPFLDVDFGFEPMKGARPVGPRTGEAGGAERISADRDTLEAVLLSQLRIAGVQGRRYQLAAYLAGNLNAAGYLTVTLEEAGHQLGVPMLEVEAALRLLQALEPAGIGARSLQECLLLQMARDPAADSLASEMVSRFLDELAGGRLQRIADALDIPAERVKQALAYIRTLHPRPGMMYDHHSPKYVTPDAAIRWEQDDCKVALDEKSQPKITINRVHAGLTGLHEHPSARRYAREHLREAQWLVRSVAQRKATLLRVIEAIAHEQRSFLEKGRSELKPMNLKKIAGRLGLDESTVSRAVSGKYVQTPHGVFELKAFFTSGLSTCSGEETSSESIKVRIRQLIEAEDTARPLSDQQITDLLVQEGIRISRRTVMKYREELRILSSKLRRCVT</sequence>
<dbReference type="InterPro" id="IPR007634">
    <property type="entry name" value="RNA_pol_sigma_54_DNA-bd"/>
</dbReference>
<dbReference type="Gene3D" id="1.10.10.1330">
    <property type="entry name" value="RNA polymerase sigma-54 factor, core-binding domain"/>
    <property type="match status" value="1"/>
</dbReference>
<comment type="similarity">
    <text evidence="1">Belongs to the sigma-54 factor family.</text>
</comment>
<proteinExistence type="inferred from homology"/>
<dbReference type="PROSITE" id="PS50044">
    <property type="entry name" value="SIGMA54_3"/>
    <property type="match status" value="1"/>
</dbReference>
<dbReference type="PIRSF" id="PIRSF000774">
    <property type="entry name" value="RpoN"/>
    <property type="match status" value="1"/>
</dbReference>
<evidence type="ECO:0000256" key="5">
    <source>
        <dbReference type="ARBA" id="ARBA00023015"/>
    </source>
</evidence>
<keyword evidence="5" id="KW-0805">Transcription regulation</keyword>
<comment type="caution">
    <text evidence="11">The sequence shown here is derived from an EMBL/GenBank/DDBJ whole genome shotgun (WGS) entry which is preliminary data.</text>
</comment>
<organism evidence="11 12">
    <name type="scientific">Paenibacillus terreus</name>
    <dbReference type="NCBI Taxonomy" id="1387834"/>
    <lineage>
        <taxon>Bacteria</taxon>
        <taxon>Bacillati</taxon>
        <taxon>Bacillota</taxon>
        <taxon>Bacilli</taxon>
        <taxon>Bacillales</taxon>
        <taxon>Paenibacillaceae</taxon>
        <taxon>Paenibacillus</taxon>
    </lineage>
</organism>
<dbReference type="PANTHER" id="PTHR32248:SF4">
    <property type="entry name" value="RNA POLYMERASE SIGMA-54 FACTOR"/>
    <property type="match status" value="1"/>
</dbReference>
<evidence type="ECO:0000256" key="2">
    <source>
        <dbReference type="ARBA" id="ARBA00022478"/>
    </source>
</evidence>
<dbReference type="RefSeq" id="WP_375527257.1">
    <property type="nucleotide sequence ID" value="NZ_JBHILM010000027.1"/>
</dbReference>
<feature type="domain" description="RNA polymerase sigma factor 54 DNA-binding" evidence="9">
    <location>
        <begin position="275"/>
        <end position="432"/>
    </location>
</feature>
<reference evidence="11 12" key="1">
    <citation type="submission" date="2024-09" db="EMBL/GenBank/DDBJ databases">
        <authorList>
            <person name="Ruan L."/>
        </authorList>
    </citation>
    <scope>NUCLEOTIDE SEQUENCE [LARGE SCALE GENOMIC DNA]</scope>
    <source>
        <strain evidence="11 12">D33</strain>
    </source>
</reference>
<dbReference type="PANTHER" id="PTHR32248">
    <property type="entry name" value="RNA POLYMERASE SIGMA-54 FACTOR"/>
    <property type="match status" value="1"/>
</dbReference>
<dbReference type="Pfam" id="PF04552">
    <property type="entry name" value="Sigma54_DBD"/>
    <property type="match status" value="1"/>
</dbReference>
<evidence type="ECO:0000259" key="10">
    <source>
        <dbReference type="Pfam" id="PF04963"/>
    </source>
</evidence>
<keyword evidence="2" id="KW-0240">DNA-directed RNA polymerase</keyword>
<name>A0ABV5BCU9_9BACL</name>
<dbReference type="NCBIfam" id="TIGR02395">
    <property type="entry name" value="rpoN_sigma"/>
    <property type="match status" value="1"/>
</dbReference>
<dbReference type="InterPro" id="IPR007046">
    <property type="entry name" value="RNA_pol_sigma_54_core-bd"/>
</dbReference>
<dbReference type="Pfam" id="PF04963">
    <property type="entry name" value="Sigma54_CBD"/>
    <property type="match status" value="1"/>
</dbReference>
<keyword evidence="7" id="KW-0238">DNA-binding</keyword>
<evidence type="ECO:0000259" key="9">
    <source>
        <dbReference type="Pfam" id="PF04552"/>
    </source>
</evidence>
<dbReference type="InterPro" id="IPR000394">
    <property type="entry name" value="RNA_pol_sigma_54"/>
</dbReference>
<keyword evidence="8" id="KW-0804">Transcription</keyword>
<dbReference type="PRINTS" id="PR00045">
    <property type="entry name" value="SIGMA54FCT"/>
</dbReference>
<keyword evidence="4" id="KW-0548">Nucleotidyltransferase</keyword>
<evidence type="ECO:0000256" key="8">
    <source>
        <dbReference type="ARBA" id="ARBA00023163"/>
    </source>
</evidence>
<evidence type="ECO:0000256" key="1">
    <source>
        <dbReference type="ARBA" id="ARBA00008798"/>
    </source>
</evidence>
<gene>
    <name evidence="11" type="primary">rpoN</name>
    <name evidence="11" type="ORF">ACE3NQ_21685</name>
</gene>
<dbReference type="EMBL" id="JBHILM010000027">
    <property type="protein sequence ID" value="MFB5683533.1"/>
    <property type="molecule type" value="Genomic_DNA"/>
</dbReference>
<keyword evidence="12" id="KW-1185">Reference proteome</keyword>
<keyword evidence="3" id="KW-0808">Transferase</keyword>